<reference evidence="5" key="1">
    <citation type="submission" date="2022-11" db="UniProtKB">
        <authorList>
            <consortium name="WormBaseParasite"/>
        </authorList>
    </citation>
    <scope>IDENTIFICATION</scope>
</reference>
<dbReference type="InterPro" id="IPR057475">
    <property type="entry name" value="CUT_C"/>
</dbReference>
<dbReference type="WBParaSite" id="ACRNAN_scaffold14979.g26776.t1">
    <property type="protein sequence ID" value="ACRNAN_scaffold14979.g26776.t1"/>
    <property type="gene ID" value="ACRNAN_scaffold14979.g26776"/>
</dbReference>
<protein>
    <submittedName>
        <fullName evidence="5">ZP domain-containing protein</fullName>
    </submittedName>
</protein>
<organism evidence="4 5">
    <name type="scientific">Acrobeloides nanus</name>
    <dbReference type="NCBI Taxonomy" id="290746"/>
    <lineage>
        <taxon>Eukaryota</taxon>
        <taxon>Metazoa</taxon>
        <taxon>Ecdysozoa</taxon>
        <taxon>Nematoda</taxon>
        <taxon>Chromadorea</taxon>
        <taxon>Rhabditida</taxon>
        <taxon>Tylenchina</taxon>
        <taxon>Cephalobomorpha</taxon>
        <taxon>Cephaloboidea</taxon>
        <taxon>Cephalobidae</taxon>
        <taxon>Acrobeloides</taxon>
    </lineage>
</organism>
<dbReference type="Proteomes" id="UP000887540">
    <property type="component" value="Unplaced"/>
</dbReference>
<dbReference type="PANTHER" id="PTHR22907:SF34">
    <property type="entry name" value="ZP DOMAIN-CONTAINING PROTEIN"/>
    <property type="match status" value="1"/>
</dbReference>
<dbReference type="Pfam" id="PF25301">
    <property type="entry name" value="CUT_C"/>
    <property type="match status" value="1"/>
</dbReference>
<evidence type="ECO:0000256" key="2">
    <source>
        <dbReference type="SAM" id="SignalP"/>
    </source>
</evidence>
<feature type="domain" description="ZP" evidence="3">
    <location>
        <begin position="1"/>
        <end position="143"/>
    </location>
</feature>
<keyword evidence="1 2" id="KW-0732">Signal</keyword>
<dbReference type="PANTHER" id="PTHR22907">
    <property type="entry name" value="GH04558P"/>
    <property type="match status" value="1"/>
</dbReference>
<proteinExistence type="predicted"/>
<evidence type="ECO:0000256" key="1">
    <source>
        <dbReference type="ARBA" id="ARBA00022729"/>
    </source>
</evidence>
<dbReference type="AlphaFoldDB" id="A0A914CWJ3"/>
<dbReference type="InterPro" id="IPR001507">
    <property type="entry name" value="ZP_dom"/>
</dbReference>
<sequence>MLTRFFLICFYLKSCLIKDELFPTTKIIELPPGHFPEPNCHYTVHFDARTGPKVSRKVNIGDLLYHKWKCDYGTPKAADLYCLMVYNCTVSSQQHNKAILENVVEIIDEFGCSLYPTLLPQISYIDDLEAGLPSNAFALDFDQ</sequence>
<dbReference type="InterPro" id="IPR051962">
    <property type="entry name" value="Cuticlin"/>
</dbReference>
<evidence type="ECO:0000259" key="3">
    <source>
        <dbReference type="PROSITE" id="PS51034"/>
    </source>
</evidence>
<accession>A0A914CWJ3</accession>
<evidence type="ECO:0000313" key="5">
    <source>
        <dbReference type="WBParaSite" id="ACRNAN_scaffold14979.g26776.t1"/>
    </source>
</evidence>
<feature type="chain" id="PRO_5037700541" evidence="2">
    <location>
        <begin position="18"/>
        <end position="143"/>
    </location>
</feature>
<name>A0A914CWJ3_9BILA</name>
<keyword evidence="4" id="KW-1185">Reference proteome</keyword>
<feature type="signal peptide" evidence="2">
    <location>
        <begin position="1"/>
        <end position="17"/>
    </location>
</feature>
<dbReference type="PROSITE" id="PS51034">
    <property type="entry name" value="ZP_2"/>
    <property type="match status" value="1"/>
</dbReference>
<evidence type="ECO:0000313" key="4">
    <source>
        <dbReference type="Proteomes" id="UP000887540"/>
    </source>
</evidence>